<feature type="region of interest" description="Disordered" evidence="1">
    <location>
        <begin position="259"/>
        <end position="287"/>
    </location>
</feature>
<dbReference type="NCBIfam" id="NF041131">
    <property type="entry name" value="RicT_YaaT_fam"/>
    <property type="match status" value="1"/>
</dbReference>
<dbReference type="Proteomes" id="UP000542342">
    <property type="component" value="Unassembled WGS sequence"/>
</dbReference>
<reference evidence="3 4" key="1">
    <citation type="submission" date="2020-07" db="EMBL/GenBank/DDBJ databases">
        <title>Thermogemmata thermophila gen. nov., sp. nov., a novel moderate thermophilic planctomycete from a Kamchatka hot spring.</title>
        <authorList>
            <person name="Elcheninov A.G."/>
            <person name="Podosokorskaya O.A."/>
            <person name="Kovaleva O.L."/>
            <person name="Novikov A."/>
            <person name="Bonch-Osmolovskaya E.A."/>
            <person name="Toshchakov S.V."/>
            <person name="Kublanov I.V."/>
        </authorList>
    </citation>
    <scope>NUCLEOTIDE SEQUENCE [LARGE SCALE GENOMIC DNA]</scope>
    <source>
        <strain evidence="3 4">2918</strain>
    </source>
</reference>
<evidence type="ECO:0000313" key="4">
    <source>
        <dbReference type="Proteomes" id="UP000542342"/>
    </source>
</evidence>
<dbReference type="InterPro" id="IPR007557">
    <property type="entry name" value="PSP1_C"/>
</dbReference>
<dbReference type="PANTHER" id="PTHR43830">
    <property type="entry name" value="PROTEIN PSP1"/>
    <property type="match status" value="1"/>
</dbReference>
<sequence length="287" mass="32025">MHLHGVFTPVADLAVQRGAAVVVQTERGTELGTALCPATAAAVEQIPDPTEGELLRLATPADQAKAQEHQARRRQDYDDAARLILQHHLPMQLVDVEWLLGEERVIFYFLAEQRVDFRELVKSMARHFRKRIELRQIGVRDEARLLADYGDCGKPVCCNTHMLAMPPVTMPMAKLQKATLDPAKISGRCGRLKCCLRFEYEAYLELAQKLPAVGSTVQTRRGRGRVVEQEILAQRLLVELEDGRHLTLPLAEIDAVLHNPRSGQSARPTPTPPASPLPDDSTEPDDR</sequence>
<dbReference type="AlphaFoldDB" id="A0A7V9ACF2"/>
<dbReference type="PANTHER" id="PTHR43830:SF3">
    <property type="entry name" value="PROTEIN PSP1"/>
    <property type="match status" value="1"/>
</dbReference>
<name>A0A7V9ACF2_9BACT</name>
<dbReference type="InterPro" id="IPR047767">
    <property type="entry name" value="PSP1-like"/>
</dbReference>
<proteinExistence type="predicted"/>
<comment type="caution">
    <text evidence="3">The sequence shown here is derived from an EMBL/GenBank/DDBJ whole genome shotgun (WGS) entry which is preliminary data.</text>
</comment>
<organism evidence="3 4">
    <name type="scientific">Thermogemmata fonticola</name>
    <dbReference type="NCBI Taxonomy" id="2755323"/>
    <lineage>
        <taxon>Bacteria</taxon>
        <taxon>Pseudomonadati</taxon>
        <taxon>Planctomycetota</taxon>
        <taxon>Planctomycetia</taxon>
        <taxon>Gemmatales</taxon>
        <taxon>Gemmataceae</taxon>
        <taxon>Thermogemmata</taxon>
    </lineage>
</organism>
<dbReference type="PROSITE" id="PS51411">
    <property type="entry name" value="PSP1_C"/>
    <property type="match status" value="1"/>
</dbReference>
<protein>
    <submittedName>
        <fullName evidence="3">Signal peptidase</fullName>
    </submittedName>
</protein>
<accession>A0A7V9ACF2</accession>
<dbReference type="GO" id="GO:0005737">
    <property type="term" value="C:cytoplasm"/>
    <property type="evidence" value="ECO:0007669"/>
    <property type="project" value="TreeGrafter"/>
</dbReference>
<evidence type="ECO:0000313" key="3">
    <source>
        <dbReference type="EMBL" id="MBA2226973.1"/>
    </source>
</evidence>
<evidence type="ECO:0000259" key="2">
    <source>
        <dbReference type="PROSITE" id="PS51411"/>
    </source>
</evidence>
<feature type="domain" description="PSP1 C-terminal" evidence="2">
    <location>
        <begin position="52"/>
        <end position="137"/>
    </location>
</feature>
<dbReference type="Pfam" id="PF04468">
    <property type="entry name" value="PSP1"/>
    <property type="match status" value="1"/>
</dbReference>
<gene>
    <name evidence="3" type="ORF">H0921_12450</name>
</gene>
<dbReference type="EMBL" id="JACEFB010000009">
    <property type="protein sequence ID" value="MBA2226973.1"/>
    <property type="molecule type" value="Genomic_DNA"/>
</dbReference>
<keyword evidence="4" id="KW-1185">Reference proteome</keyword>
<evidence type="ECO:0000256" key="1">
    <source>
        <dbReference type="SAM" id="MobiDB-lite"/>
    </source>
</evidence>